<dbReference type="InterPro" id="IPR032401">
    <property type="entry name" value="EDC4_WD40"/>
</dbReference>
<evidence type="ECO:0000259" key="7">
    <source>
        <dbReference type="Pfam" id="PF16529"/>
    </source>
</evidence>
<comment type="similarity">
    <text evidence="2">Belongs to the WD repeat EDC4 family.</text>
</comment>
<gene>
    <name evidence="8" type="ORF">AAG570_001926</name>
</gene>
<dbReference type="SMART" id="SM00320">
    <property type="entry name" value="WD40"/>
    <property type="match status" value="2"/>
</dbReference>
<dbReference type="PANTHER" id="PTHR15598">
    <property type="entry name" value="ENHANCER OF MRNA-DECAPPING PROTEIN 4"/>
    <property type="match status" value="1"/>
</dbReference>
<comment type="subcellular location">
    <subcellularLocation>
        <location evidence="1">Cytoplasm</location>
        <location evidence="1">P-body</location>
    </subcellularLocation>
</comment>
<feature type="domain" description="Enhancer of mRNA-decapping protein 4 WD40 repeat region" evidence="7">
    <location>
        <begin position="40"/>
        <end position="124"/>
    </location>
</feature>
<evidence type="ECO:0000256" key="2">
    <source>
        <dbReference type="ARBA" id="ARBA00009639"/>
    </source>
</evidence>
<dbReference type="PROSITE" id="PS50082">
    <property type="entry name" value="WD_REPEATS_2"/>
    <property type="match status" value="1"/>
</dbReference>
<sequence>REFSTDDADTTVEVFGSDVTVVCGGGSGSGVGGGPHPLASSKVCLNNIVDYCWEERFHLGQLLAVHMEAKFIAYAIKVGKTNSVIRILNRDTGERGLIKSVEGMVEDLAFARLPAPHIILALVDHHESKEVPVGVPHRVFWCSYIPEEDGGQDAYYDEISRLLAVTRNNKIEMWNVGIVSENHGQGPFVAGDVEEGYLEIEAHSNLIVDAAFSPDGTAIATASLDGDCKFYQGGVGSDPRCLHQWQPHGGKPLSALFFLDDHRNYNPDIQFWKFAVTGADNNSEIKLWSCETWKCLQTIRFTSRSPPPPPTKLKASMDLSAGYILMTDLYHRLLYVLELKKENNETFPFVRSLTEFKLPCPIISFGVVDAGPRTFKTNTQPFMLEDLCTSKYAHY</sequence>
<comment type="caution">
    <text evidence="8">The sequence shown here is derived from an EMBL/GenBank/DDBJ whole genome shotgun (WGS) entry which is preliminary data.</text>
</comment>
<dbReference type="InterPro" id="IPR001680">
    <property type="entry name" value="WD40_rpt"/>
</dbReference>
<protein>
    <recommendedName>
        <fullName evidence="7">Enhancer of mRNA-decapping protein 4 WD40 repeat region domain-containing protein</fullName>
    </recommendedName>
</protein>
<proteinExistence type="inferred from homology"/>
<dbReference type="InterPro" id="IPR045152">
    <property type="entry name" value="EDC4-like"/>
</dbReference>
<evidence type="ECO:0000313" key="8">
    <source>
        <dbReference type="EMBL" id="KAL1124156.1"/>
    </source>
</evidence>
<name>A0ABD0Y9X0_9HEMI</name>
<dbReference type="SUPFAM" id="SSF50978">
    <property type="entry name" value="WD40 repeat-like"/>
    <property type="match status" value="1"/>
</dbReference>
<reference evidence="8 9" key="1">
    <citation type="submission" date="2024-07" db="EMBL/GenBank/DDBJ databases">
        <title>Chromosome-level genome assembly of the water stick insect Ranatra chinensis (Heteroptera: Nepidae).</title>
        <authorList>
            <person name="Liu X."/>
        </authorList>
    </citation>
    <scope>NUCLEOTIDE SEQUENCE [LARGE SCALE GENOMIC DNA]</scope>
    <source>
        <strain evidence="8">Cailab_2021Rc</strain>
        <tissue evidence="8">Muscle</tissue>
    </source>
</reference>
<dbReference type="PANTHER" id="PTHR15598:SF5">
    <property type="entry name" value="ENHANCER OF MRNA-DECAPPING PROTEIN 4"/>
    <property type="match status" value="1"/>
</dbReference>
<feature type="non-terminal residue" evidence="8">
    <location>
        <position position="1"/>
    </location>
</feature>
<evidence type="ECO:0000313" key="9">
    <source>
        <dbReference type="Proteomes" id="UP001558652"/>
    </source>
</evidence>
<evidence type="ECO:0000256" key="4">
    <source>
        <dbReference type="ARBA" id="ARBA00022574"/>
    </source>
</evidence>
<dbReference type="Gene3D" id="2.130.10.10">
    <property type="entry name" value="YVTN repeat-like/Quinoprotein amine dehydrogenase"/>
    <property type="match status" value="1"/>
</dbReference>
<keyword evidence="5" id="KW-0677">Repeat</keyword>
<keyword evidence="3" id="KW-0963">Cytoplasm</keyword>
<dbReference type="GO" id="GO:0000932">
    <property type="term" value="C:P-body"/>
    <property type="evidence" value="ECO:0007669"/>
    <property type="project" value="UniProtKB-SubCell"/>
</dbReference>
<evidence type="ECO:0000256" key="1">
    <source>
        <dbReference type="ARBA" id="ARBA00004201"/>
    </source>
</evidence>
<keyword evidence="9" id="KW-1185">Reference proteome</keyword>
<evidence type="ECO:0000256" key="6">
    <source>
        <dbReference type="PROSITE-ProRule" id="PRU00221"/>
    </source>
</evidence>
<keyword evidence="4 6" id="KW-0853">WD repeat</keyword>
<evidence type="ECO:0000256" key="5">
    <source>
        <dbReference type="ARBA" id="ARBA00022737"/>
    </source>
</evidence>
<dbReference type="AlphaFoldDB" id="A0ABD0Y9X0"/>
<dbReference type="InterPro" id="IPR015943">
    <property type="entry name" value="WD40/YVTN_repeat-like_dom_sf"/>
</dbReference>
<dbReference type="InterPro" id="IPR036322">
    <property type="entry name" value="WD40_repeat_dom_sf"/>
</dbReference>
<accession>A0ABD0Y9X0</accession>
<feature type="domain" description="Enhancer of mRNA-decapping protein 4 WD40 repeat region" evidence="7">
    <location>
        <begin position="126"/>
        <end position="343"/>
    </location>
</feature>
<dbReference type="Proteomes" id="UP001558652">
    <property type="component" value="Unassembled WGS sequence"/>
</dbReference>
<dbReference type="Pfam" id="PF16529">
    <property type="entry name" value="Ge1_WD40"/>
    <property type="match status" value="2"/>
</dbReference>
<dbReference type="EMBL" id="JBFDAA010000011">
    <property type="protein sequence ID" value="KAL1124156.1"/>
    <property type="molecule type" value="Genomic_DNA"/>
</dbReference>
<evidence type="ECO:0000256" key="3">
    <source>
        <dbReference type="ARBA" id="ARBA00022490"/>
    </source>
</evidence>
<organism evidence="8 9">
    <name type="scientific">Ranatra chinensis</name>
    <dbReference type="NCBI Taxonomy" id="642074"/>
    <lineage>
        <taxon>Eukaryota</taxon>
        <taxon>Metazoa</taxon>
        <taxon>Ecdysozoa</taxon>
        <taxon>Arthropoda</taxon>
        <taxon>Hexapoda</taxon>
        <taxon>Insecta</taxon>
        <taxon>Pterygota</taxon>
        <taxon>Neoptera</taxon>
        <taxon>Paraneoptera</taxon>
        <taxon>Hemiptera</taxon>
        <taxon>Heteroptera</taxon>
        <taxon>Panheteroptera</taxon>
        <taxon>Nepomorpha</taxon>
        <taxon>Nepidae</taxon>
        <taxon>Ranatrinae</taxon>
        <taxon>Ranatra</taxon>
    </lineage>
</organism>
<feature type="repeat" description="WD" evidence="6">
    <location>
        <begin position="200"/>
        <end position="232"/>
    </location>
</feature>